<comment type="caution">
    <text evidence="1">The sequence shown here is derived from an EMBL/GenBank/DDBJ whole genome shotgun (WGS) entry which is preliminary data.</text>
</comment>
<protein>
    <submittedName>
        <fullName evidence="1">Chaperone protein HtpG</fullName>
    </submittedName>
</protein>
<dbReference type="AlphaFoldDB" id="A0A644X3G1"/>
<dbReference type="EMBL" id="VSSQ01001729">
    <property type="protein sequence ID" value="MPM10692.1"/>
    <property type="molecule type" value="Genomic_DNA"/>
</dbReference>
<dbReference type="Gene3D" id="3.30.565.10">
    <property type="entry name" value="Histidine kinase-like ATPase, C-terminal domain"/>
    <property type="match status" value="1"/>
</dbReference>
<reference evidence="1" key="1">
    <citation type="submission" date="2019-08" db="EMBL/GenBank/DDBJ databases">
        <authorList>
            <person name="Kucharzyk K."/>
            <person name="Murdoch R.W."/>
            <person name="Higgins S."/>
            <person name="Loffler F."/>
        </authorList>
    </citation>
    <scope>NUCLEOTIDE SEQUENCE</scope>
</reference>
<dbReference type="SUPFAM" id="SSF55874">
    <property type="entry name" value="ATPase domain of HSP90 chaperone/DNA topoisomerase II/histidine kinase"/>
    <property type="match status" value="1"/>
</dbReference>
<accession>A0A644X3G1</accession>
<organism evidence="1">
    <name type="scientific">bioreactor metagenome</name>
    <dbReference type="NCBI Taxonomy" id="1076179"/>
    <lineage>
        <taxon>unclassified sequences</taxon>
        <taxon>metagenomes</taxon>
        <taxon>ecological metagenomes</taxon>
    </lineage>
</organism>
<sequence length="519" mass="59682">MAFIGKNVIENLTTAMYEDLRIIYREYIQNSADSIDKAIMQKLVTPAEARIDIEINSKAKTVVVVDNGIGIKSSDFERIMSSIADSEKDRAEDKGFRGIGRLGGISSCEKLRFSCSAPGEAILSVCTWDAKTVREILVDKTRNPSAAELVDIVTIYETKSYAAEEHFFKVEMLGVESTSLELLDEQSVKDYLRSVAPIPYAVGFMWKAKISEFANDHGFRIDEYQVFVNGDRLFKPYTTNLYEPKNNSKVTYDSLIDVKFEVFTNNSDQVIAWMWYGISKFEKQIPSINPMRGIRLRKSNIQIGNENTFASHDFYDETRGGLYFVGEVFAIDKDLIPNGRRDYFNLNDNCREFERLLRPLFFDRFKKIYHYANDYKKALQRQVDFVEARKEFNSKVETGGFLDAEDKQKAEEAIKDKMKAAEAAKKVIETRDSKEKTDDVLSRVYSTLRKDYKLPESKKKEEPLPDPEQKGKQYITQSLSKLSKKDQKLVSRIYSILRAILPRDTADMVITKMQEELSK</sequence>
<dbReference type="Pfam" id="PF13589">
    <property type="entry name" value="HATPase_c_3"/>
    <property type="match status" value="1"/>
</dbReference>
<evidence type="ECO:0000313" key="1">
    <source>
        <dbReference type="EMBL" id="MPM10692.1"/>
    </source>
</evidence>
<gene>
    <name evidence="1" type="primary">htpG_16</name>
    <name evidence="1" type="ORF">SDC9_57026</name>
</gene>
<proteinExistence type="predicted"/>
<dbReference type="InterPro" id="IPR036890">
    <property type="entry name" value="HATPase_C_sf"/>
</dbReference>
<name>A0A644X3G1_9ZZZZ</name>